<gene>
    <name evidence="6" type="ORF">Ga0061065_101255</name>
</gene>
<keyword evidence="5" id="KW-0233">DNA recombination</keyword>
<dbReference type="Pfam" id="PF04381">
    <property type="entry name" value="RdgC"/>
    <property type="match status" value="1"/>
</dbReference>
<dbReference type="PANTHER" id="PTHR38103:SF1">
    <property type="entry name" value="RECOMBINATION-ASSOCIATED PROTEIN RDGC"/>
    <property type="match status" value="1"/>
</dbReference>
<dbReference type="PANTHER" id="PTHR38103">
    <property type="entry name" value="RECOMBINATION-ASSOCIATED PROTEIN RDGC"/>
    <property type="match status" value="1"/>
</dbReference>
<dbReference type="NCBIfam" id="NF001464">
    <property type="entry name" value="PRK00321.1-5"/>
    <property type="match status" value="1"/>
</dbReference>
<comment type="similarity">
    <text evidence="2">Belongs to the RdgC family.</text>
</comment>
<accession>A0A0K6IGC0</accession>
<evidence type="ECO:0000313" key="6">
    <source>
        <dbReference type="EMBL" id="CUB02422.1"/>
    </source>
</evidence>
<dbReference type="GO" id="GO:0043590">
    <property type="term" value="C:bacterial nucleoid"/>
    <property type="evidence" value="ECO:0007669"/>
    <property type="project" value="TreeGrafter"/>
</dbReference>
<dbReference type="InterPro" id="IPR007476">
    <property type="entry name" value="RdgC"/>
</dbReference>
<evidence type="ECO:0000256" key="4">
    <source>
        <dbReference type="ARBA" id="ARBA00022490"/>
    </source>
</evidence>
<dbReference type="OrthoDB" id="5290530at2"/>
<dbReference type="Proteomes" id="UP000182769">
    <property type="component" value="Unassembled WGS sequence"/>
</dbReference>
<protein>
    <recommendedName>
        <fullName evidence="3">Recombination-associated protein RdgC</fullName>
    </recommendedName>
</protein>
<evidence type="ECO:0000313" key="7">
    <source>
        <dbReference type="Proteomes" id="UP000182769"/>
    </source>
</evidence>
<dbReference type="EMBL" id="CYHG01000001">
    <property type="protein sequence ID" value="CUB02422.1"/>
    <property type="molecule type" value="Genomic_DNA"/>
</dbReference>
<dbReference type="GO" id="GO:0006310">
    <property type="term" value="P:DNA recombination"/>
    <property type="evidence" value="ECO:0007669"/>
    <property type="project" value="UniProtKB-KW"/>
</dbReference>
<dbReference type="GO" id="GO:0003690">
    <property type="term" value="F:double-stranded DNA binding"/>
    <property type="evidence" value="ECO:0007669"/>
    <property type="project" value="TreeGrafter"/>
</dbReference>
<comment type="subcellular location">
    <subcellularLocation>
        <location evidence="1">Cytoplasm</location>
        <location evidence="1">Nucleoid</location>
    </subcellularLocation>
</comment>
<evidence type="ECO:0000256" key="5">
    <source>
        <dbReference type="ARBA" id="ARBA00023172"/>
    </source>
</evidence>
<evidence type="ECO:0000256" key="1">
    <source>
        <dbReference type="ARBA" id="ARBA00004453"/>
    </source>
</evidence>
<keyword evidence="7" id="KW-1185">Reference proteome</keyword>
<dbReference type="STRING" id="1137284.GCA_001418205_00256"/>
<dbReference type="AlphaFoldDB" id="A0A0K6IGC0"/>
<name>A0A0K6IGC0_9GAMM</name>
<evidence type="ECO:0000256" key="3">
    <source>
        <dbReference type="ARBA" id="ARBA00022296"/>
    </source>
</evidence>
<organism evidence="6 7">
    <name type="scientific">Marinomonas fungiae</name>
    <dbReference type="NCBI Taxonomy" id="1137284"/>
    <lineage>
        <taxon>Bacteria</taxon>
        <taxon>Pseudomonadati</taxon>
        <taxon>Pseudomonadota</taxon>
        <taxon>Gammaproteobacteria</taxon>
        <taxon>Oceanospirillales</taxon>
        <taxon>Oceanospirillaceae</taxon>
        <taxon>Marinomonas</taxon>
    </lineage>
</organism>
<keyword evidence="4" id="KW-0963">Cytoplasm</keyword>
<proteinExistence type="inferred from homology"/>
<evidence type="ECO:0000256" key="2">
    <source>
        <dbReference type="ARBA" id="ARBA00008657"/>
    </source>
</evidence>
<reference evidence="7" key="1">
    <citation type="submission" date="2015-08" db="EMBL/GenBank/DDBJ databases">
        <authorList>
            <person name="Varghese N."/>
        </authorList>
    </citation>
    <scope>NUCLEOTIDE SEQUENCE [LARGE SCALE GENOMIC DNA]</scope>
    <source>
        <strain evidence="7">JCM 18476</strain>
    </source>
</reference>
<sequence length="300" mass="34226">MWFKNLQIFQLKDTENFSSTDLIAKLPEHPLRECGSQDEFTFGWMPLIRNSEQWSVASDLCLLIRAGKEEKVLPSAVIREELEAKVSEIEVVEGRKVGRKEKADIKDELVFSLRPKAFAKRTDIWAYIDLKAKLLVLNSTNAGMTEQLFKLLQTTLGSFPMVPLQAQASPAMVMTDWLMKNDVPASLETGDECEIEDSSEDKAKIRFKSLEPLSEDVTRHLEQGMSVKNLALRWTDKMSFVLNSDLTLKKVKFDDTLKESAFNDSQGGALSDMDANFSLMSLTIREFFESYKLWFEIVDE</sequence>
<dbReference type="RefSeq" id="WP_055461391.1">
    <property type="nucleotide sequence ID" value="NZ_CYHG01000001.1"/>
</dbReference>
<dbReference type="GO" id="GO:0000018">
    <property type="term" value="P:regulation of DNA recombination"/>
    <property type="evidence" value="ECO:0007669"/>
    <property type="project" value="TreeGrafter"/>
</dbReference>